<comment type="caution">
    <text evidence="1">The sequence shown here is derived from an EMBL/GenBank/DDBJ whole genome shotgun (WGS) entry which is preliminary data.</text>
</comment>
<dbReference type="Proteomes" id="UP000249620">
    <property type="component" value="Unassembled WGS sequence"/>
</dbReference>
<protein>
    <submittedName>
        <fullName evidence="1">Uncharacterized protein</fullName>
    </submittedName>
</protein>
<evidence type="ECO:0000313" key="1">
    <source>
        <dbReference type="EMBL" id="RAK19079.1"/>
    </source>
</evidence>
<name>A0A327YLF5_9FLAO</name>
<organism evidence="1 2">
    <name type="scientific">Flavobacterium aquaticum</name>
    <dbReference type="NCBI Taxonomy" id="1236486"/>
    <lineage>
        <taxon>Bacteria</taxon>
        <taxon>Pseudomonadati</taxon>
        <taxon>Bacteroidota</taxon>
        <taxon>Flavobacteriia</taxon>
        <taxon>Flavobacteriales</taxon>
        <taxon>Flavobacteriaceae</taxon>
        <taxon>Flavobacterium</taxon>
    </lineage>
</organism>
<accession>A0A327YLF5</accession>
<gene>
    <name evidence="1" type="ORF">B0I03_1183</name>
</gene>
<keyword evidence="2" id="KW-1185">Reference proteome</keyword>
<proteinExistence type="predicted"/>
<evidence type="ECO:0000313" key="2">
    <source>
        <dbReference type="Proteomes" id="UP000249620"/>
    </source>
</evidence>
<sequence length="105" mass="12618">MFVKGYLYKKEVEENKVESICRYVNCKTYPKSTQSVFRYYVDDKLYKTEYGGCPDNYDKMIGRYYVFHYSKIDPNKIIVDYKTEVKDTVKILNAGFTSEDLKYKY</sequence>
<reference evidence="1 2" key="1">
    <citation type="submission" date="2018-06" db="EMBL/GenBank/DDBJ databases">
        <title>Genomic Encyclopedia of Type Strains, Phase III (KMG-III): the genomes of soil and plant-associated and newly described type strains.</title>
        <authorList>
            <person name="Whitman W."/>
        </authorList>
    </citation>
    <scope>NUCLEOTIDE SEQUENCE [LARGE SCALE GENOMIC DNA]</scope>
    <source>
        <strain evidence="1 2">CGMCC 1.12398</strain>
    </source>
</reference>
<dbReference type="AlphaFoldDB" id="A0A327YLF5"/>
<dbReference type="EMBL" id="QLMI01000018">
    <property type="protein sequence ID" value="RAK19079.1"/>
    <property type="molecule type" value="Genomic_DNA"/>
</dbReference>